<comment type="caution">
    <text evidence="1">The sequence shown here is derived from an EMBL/GenBank/DDBJ whole genome shotgun (WGS) entry which is preliminary data.</text>
</comment>
<proteinExistence type="predicted"/>
<accession>A0A829XDB9</accession>
<sequence>MPEQITYLMTKGMKNEALDDYCRGWPSRNAWSVPLSY</sequence>
<protein>
    <submittedName>
        <fullName evidence="1">Uncharacterized protein</fullName>
    </submittedName>
</protein>
<gene>
    <name evidence="1" type="ORF">NBRC3293_2843</name>
</gene>
<evidence type="ECO:0000313" key="2">
    <source>
        <dbReference type="Proteomes" id="UP000484858"/>
    </source>
</evidence>
<organism evidence="1 2">
    <name type="scientific">Gluconobacter oxydans NBRC 3293</name>
    <dbReference type="NCBI Taxonomy" id="1315969"/>
    <lineage>
        <taxon>Bacteria</taxon>
        <taxon>Pseudomonadati</taxon>
        <taxon>Pseudomonadota</taxon>
        <taxon>Alphaproteobacteria</taxon>
        <taxon>Acetobacterales</taxon>
        <taxon>Acetobacteraceae</taxon>
        <taxon>Gluconobacter</taxon>
    </lineage>
</organism>
<dbReference type="Proteomes" id="UP000484858">
    <property type="component" value="Unassembled WGS sequence"/>
</dbReference>
<reference evidence="1 2" key="1">
    <citation type="submission" date="2013-04" db="EMBL/GenBank/DDBJ databases">
        <title>Gluconobacter oxydans NBRC 3293 whole genome sequence.</title>
        <authorList>
            <person name="Matsutani M."/>
            <person name="Yakushi T."/>
            <person name="Matsushita K."/>
        </authorList>
    </citation>
    <scope>NUCLEOTIDE SEQUENCE [LARGE SCALE GENOMIC DNA]</scope>
    <source>
        <strain evidence="1 2">NBRC 3293</strain>
    </source>
</reference>
<evidence type="ECO:0000313" key="1">
    <source>
        <dbReference type="EMBL" id="GEM18346.1"/>
    </source>
</evidence>
<name>A0A829XDB9_GLUOY</name>
<dbReference type="EMBL" id="BARJ01000012">
    <property type="protein sequence ID" value="GEM18346.1"/>
    <property type="molecule type" value="Genomic_DNA"/>
</dbReference>
<dbReference type="AlphaFoldDB" id="A0A829XDB9"/>